<sequence>MKIAVIGRTESIDYFRAVGCETFHAGEGIEEERLLEILGGDFAVVFVTEKVYSRSRELFRRKTEGLLPVVCVIPDLADAEWKEGAPSSLGIALEEQRRAIVHAVGKDISNVEK</sequence>
<evidence type="ECO:0000313" key="4">
    <source>
        <dbReference type="EMBL" id="HER44081.1"/>
    </source>
</evidence>
<evidence type="ECO:0000256" key="2">
    <source>
        <dbReference type="ARBA" id="ARBA00022448"/>
    </source>
</evidence>
<evidence type="ECO:0000256" key="3">
    <source>
        <dbReference type="ARBA" id="ARBA00023065"/>
    </source>
</evidence>
<keyword evidence="3" id="KW-0406">Ion transport</keyword>
<evidence type="ECO:0008006" key="5">
    <source>
        <dbReference type="Google" id="ProtNLM"/>
    </source>
</evidence>
<dbReference type="Proteomes" id="UP000886069">
    <property type="component" value="Unassembled WGS sequence"/>
</dbReference>
<gene>
    <name evidence="4" type="ORF">ENO08_06445</name>
</gene>
<organism evidence="4">
    <name type="scientific">Eiseniibacteriota bacterium</name>
    <dbReference type="NCBI Taxonomy" id="2212470"/>
    <lineage>
        <taxon>Bacteria</taxon>
        <taxon>Candidatus Eiseniibacteriota</taxon>
    </lineage>
</organism>
<dbReference type="InterPro" id="IPR008218">
    <property type="entry name" value="ATPase_V1-cplx_f_g_su"/>
</dbReference>
<comment type="caution">
    <text evidence="4">The sequence shown here is derived from an EMBL/GenBank/DDBJ whole genome shotgun (WGS) entry which is preliminary data.</text>
</comment>
<accession>A0A7V2AVL4</accession>
<dbReference type="EMBL" id="DSEC01000458">
    <property type="protein sequence ID" value="HER44081.1"/>
    <property type="molecule type" value="Genomic_DNA"/>
</dbReference>
<dbReference type="SUPFAM" id="SSF159468">
    <property type="entry name" value="AtpF-like"/>
    <property type="match status" value="1"/>
</dbReference>
<dbReference type="Gene3D" id="3.40.50.10580">
    <property type="entry name" value="ATPase, V1 complex, subunit F"/>
    <property type="match status" value="1"/>
</dbReference>
<dbReference type="Pfam" id="PF01990">
    <property type="entry name" value="ATP-synt_F"/>
    <property type="match status" value="1"/>
</dbReference>
<dbReference type="AlphaFoldDB" id="A0A7V2AVL4"/>
<dbReference type="InterPro" id="IPR036906">
    <property type="entry name" value="ATPase_V1_fsu_sf"/>
</dbReference>
<keyword evidence="2" id="KW-0813">Transport</keyword>
<reference evidence="4" key="1">
    <citation type="journal article" date="2020" name="mSystems">
        <title>Genome- and Community-Level Interaction Insights into Carbon Utilization and Element Cycling Functions of Hydrothermarchaeota in Hydrothermal Sediment.</title>
        <authorList>
            <person name="Zhou Z."/>
            <person name="Liu Y."/>
            <person name="Xu W."/>
            <person name="Pan J."/>
            <person name="Luo Z.H."/>
            <person name="Li M."/>
        </authorList>
    </citation>
    <scope>NUCLEOTIDE SEQUENCE [LARGE SCALE GENOMIC DNA]</scope>
    <source>
        <strain evidence="4">SpSt-1233</strain>
    </source>
</reference>
<name>A0A7V2AVL4_UNCEI</name>
<dbReference type="GO" id="GO:0046961">
    <property type="term" value="F:proton-transporting ATPase activity, rotational mechanism"/>
    <property type="evidence" value="ECO:0007669"/>
    <property type="project" value="InterPro"/>
</dbReference>
<proteinExistence type="inferred from homology"/>
<comment type="similarity">
    <text evidence="1">Belongs to the V-ATPase F subunit family.</text>
</comment>
<protein>
    <recommendedName>
        <fullName evidence="5">V-type ATP synthase subunit F</fullName>
    </recommendedName>
</protein>
<evidence type="ECO:0000256" key="1">
    <source>
        <dbReference type="ARBA" id="ARBA00010148"/>
    </source>
</evidence>